<dbReference type="SUPFAM" id="SSF103473">
    <property type="entry name" value="MFS general substrate transporter"/>
    <property type="match status" value="1"/>
</dbReference>
<feature type="transmembrane region" description="Helical" evidence="1">
    <location>
        <begin position="112"/>
        <end position="131"/>
    </location>
</feature>
<feature type="transmembrane region" description="Helical" evidence="1">
    <location>
        <begin position="49"/>
        <end position="69"/>
    </location>
</feature>
<gene>
    <name evidence="2" type="ORF">Megvenef_01492</name>
</gene>
<dbReference type="Proteomes" id="UP001291687">
    <property type="component" value="Unassembled WGS sequence"/>
</dbReference>
<feature type="transmembrane region" description="Helical" evidence="1">
    <location>
        <begin position="21"/>
        <end position="43"/>
    </location>
</feature>
<keyword evidence="1" id="KW-0472">Membrane</keyword>
<keyword evidence="1" id="KW-1133">Transmembrane helix</keyword>
<evidence type="ECO:0008006" key="4">
    <source>
        <dbReference type="Google" id="ProtNLM"/>
    </source>
</evidence>
<feature type="transmembrane region" description="Helical" evidence="1">
    <location>
        <begin position="76"/>
        <end position="100"/>
    </location>
</feature>
<reference evidence="2 3" key="1">
    <citation type="submission" date="2023-03" db="EMBL/GenBank/DDBJ databases">
        <title>Host association and intracellularity evolved multiple times independently in the Rickettsiales.</title>
        <authorList>
            <person name="Castelli M."/>
            <person name="Nardi T."/>
            <person name="Gammuto L."/>
            <person name="Bellinzona G."/>
            <person name="Sabaneyeva E."/>
            <person name="Potekhin A."/>
            <person name="Serra V."/>
            <person name="Petroni G."/>
            <person name="Sassera D."/>
        </authorList>
    </citation>
    <scope>NUCLEOTIDE SEQUENCE [LARGE SCALE GENOMIC DNA]</scope>
    <source>
        <strain evidence="2 3">Sr 2-6</strain>
    </source>
</reference>
<protein>
    <recommendedName>
        <fullName evidence="4">MFS transporter</fullName>
    </recommendedName>
</protein>
<name>A0ABU5NEB7_9RICK</name>
<accession>A0ABU5NEB7</accession>
<evidence type="ECO:0000313" key="2">
    <source>
        <dbReference type="EMBL" id="MEA0971512.1"/>
    </source>
</evidence>
<keyword evidence="3" id="KW-1185">Reference proteome</keyword>
<dbReference type="EMBL" id="JARJFB010000158">
    <property type="protein sequence ID" value="MEA0971512.1"/>
    <property type="molecule type" value="Genomic_DNA"/>
</dbReference>
<sequence length="138" mass="15506">MSWSIAMTLISALLKKVNIHRVSIGSIGLSFTLFVTMPFWAGYNVLGLVGWFILGVLYSIVFVTNILGITKKFDEINLVTAFSLYLLGCCAGYYCGYITIDTSEDTLGENGFLISICFVLLSLLIYYVYLFRKYKLSQ</sequence>
<evidence type="ECO:0000256" key="1">
    <source>
        <dbReference type="SAM" id="Phobius"/>
    </source>
</evidence>
<evidence type="ECO:0000313" key="3">
    <source>
        <dbReference type="Proteomes" id="UP001291687"/>
    </source>
</evidence>
<comment type="caution">
    <text evidence="2">The sequence shown here is derived from an EMBL/GenBank/DDBJ whole genome shotgun (WGS) entry which is preliminary data.</text>
</comment>
<organism evidence="2 3">
    <name type="scientific">Candidatus Megaera venefica</name>
    <dbReference type="NCBI Taxonomy" id="2055910"/>
    <lineage>
        <taxon>Bacteria</taxon>
        <taxon>Pseudomonadati</taxon>
        <taxon>Pseudomonadota</taxon>
        <taxon>Alphaproteobacteria</taxon>
        <taxon>Rickettsiales</taxon>
        <taxon>Rickettsiaceae</taxon>
        <taxon>Candidatus Megaera</taxon>
    </lineage>
</organism>
<proteinExistence type="predicted"/>
<dbReference type="InterPro" id="IPR036259">
    <property type="entry name" value="MFS_trans_sf"/>
</dbReference>
<keyword evidence="1" id="KW-0812">Transmembrane</keyword>